<feature type="chain" id="PRO_5012118715" description="Hypersensitive response-inducing protein" evidence="1">
    <location>
        <begin position="16"/>
        <end position="150"/>
    </location>
</feature>
<evidence type="ECO:0000256" key="1">
    <source>
        <dbReference type="SAM" id="SignalP"/>
    </source>
</evidence>
<keyword evidence="3" id="KW-1185">Reference proteome</keyword>
<organism evidence="2 3">
    <name type="scientific">Colletotrichum chlorophyti</name>
    <dbReference type="NCBI Taxonomy" id="708187"/>
    <lineage>
        <taxon>Eukaryota</taxon>
        <taxon>Fungi</taxon>
        <taxon>Dikarya</taxon>
        <taxon>Ascomycota</taxon>
        <taxon>Pezizomycotina</taxon>
        <taxon>Sordariomycetes</taxon>
        <taxon>Hypocreomycetidae</taxon>
        <taxon>Glomerellales</taxon>
        <taxon>Glomerellaceae</taxon>
        <taxon>Colletotrichum</taxon>
    </lineage>
</organism>
<evidence type="ECO:0008006" key="4">
    <source>
        <dbReference type="Google" id="ProtNLM"/>
    </source>
</evidence>
<sequence>MKFAAILSAVAVASAAVIEPRDEITVRFVVRDFVANCIPHSTRCQYVFNVIEPNSMDTTGANCSAIVPVQADGRTLPDVKDGTCKDSSRTFDITRSDAGLTITVSRPDTPSSNTTASHLLPKEDFKIPDTPNLPFDEVESYVGPTTFNLE</sequence>
<accession>A0A1Q8RPL1</accession>
<evidence type="ECO:0000313" key="3">
    <source>
        <dbReference type="Proteomes" id="UP000186583"/>
    </source>
</evidence>
<dbReference type="Proteomes" id="UP000186583">
    <property type="component" value="Unassembled WGS sequence"/>
</dbReference>
<reference evidence="2 3" key="1">
    <citation type="submission" date="2016-11" db="EMBL/GenBank/DDBJ databases">
        <title>Draft Genome Assembly of Colletotrichum chlorophyti a pathogen of herbaceous plants.</title>
        <authorList>
            <person name="Gan P."/>
            <person name="Narusaka M."/>
            <person name="Tsushima A."/>
            <person name="Narusaka Y."/>
            <person name="Takano Y."/>
            <person name="Shirasu K."/>
        </authorList>
    </citation>
    <scope>NUCLEOTIDE SEQUENCE [LARGE SCALE GENOMIC DNA]</scope>
    <source>
        <strain evidence="2 3">NTL11</strain>
    </source>
</reference>
<keyword evidence="1" id="KW-0732">Signal</keyword>
<comment type="caution">
    <text evidence="2">The sequence shown here is derived from an EMBL/GenBank/DDBJ whole genome shotgun (WGS) entry which is preliminary data.</text>
</comment>
<evidence type="ECO:0000313" key="2">
    <source>
        <dbReference type="EMBL" id="OLN86242.1"/>
    </source>
</evidence>
<name>A0A1Q8RPL1_9PEZI</name>
<dbReference type="AlphaFoldDB" id="A0A1Q8RPL1"/>
<proteinExistence type="predicted"/>
<dbReference type="EMBL" id="MPGH01000132">
    <property type="protein sequence ID" value="OLN86242.1"/>
    <property type="molecule type" value="Genomic_DNA"/>
</dbReference>
<dbReference type="OrthoDB" id="3679184at2759"/>
<gene>
    <name evidence="2" type="ORF">CCHL11_04141</name>
</gene>
<feature type="signal peptide" evidence="1">
    <location>
        <begin position="1"/>
        <end position="15"/>
    </location>
</feature>
<protein>
    <recommendedName>
        <fullName evidence="4">Hypersensitive response-inducing protein</fullName>
    </recommendedName>
</protein>